<evidence type="ECO:0000313" key="5">
    <source>
        <dbReference type="Proteomes" id="UP000031121"/>
    </source>
</evidence>
<dbReference type="GO" id="GO:0009432">
    <property type="term" value="P:SOS response"/>
    <property type="evidence" value="ECO:0007669"/>
    <property type="project" value="TreeGrafter"/>
</dbReference>
<dbReference type="Pfam" id="PF00817">
    <property type="entry name" value="IMS"/>
    <property type="match status" value="1"/>
</dbReference>
<dbReference type="PANTHER" id="PTHR11076">
    <property type="entry name" value="DNA REPAIR POLYMERASE UMUC / TRANSFERASE FAMILY MEMBER"/>
    <property type="match status" value="1"/>
</dbReference>
<reference evidence="4 5" key="2">
    <citation type="journal article" date="2015" name="Genome Announc.">
        <title>Complete Genome Sequence of Coriobacteriaceae Strain 68-1-3, a Novel Mucus-Degrading Isolate from the Swine Intestinal Tract.</title>
        <authorList>
            <person name="Looft T."/>
            <person name="Bayles D.O."/>
            <person name="Alt D.P."/>
            <person name="Stanton T.B."/>
        </authorList>
    </citation>
    <scope>NUCLEOTIDE SEQUENCE [LARGE SCALE GENOMIC DNA]</scope>
    <source>
        <strain evidence="4 5">68-1-3</strain>
    </source>
</reference>
<dbReference type="InterPro" id="IPR043502">
    <property type="entry name" value="DNA/RNA_pol_sf"/>
</dbReference>
<accession>A0A0A8B553</accession>
<protein>
    <submittedName>
        <fullName evidence="4">DNA repair protein</fullName>
    </submittedName>
</protein>
<dbReference type="KEGG" id="cbac:JI75_07170"/>
<dbReference type="STRING" id="1531429.JI75_07170"/>
<dbReference type="AlphaFoldDB" id="A0A0A8B553"/>
<dbReference type="RefSeq" id="WP_039689816.1">
    <property type="nucleotide sequence ID" value="NZ_CP009302.1"/>
</dbReference>
<dbReference type="SUPFAM" id="SSF56672">
    <property type="entry name" value="DNA/RNA polymerases"/>
    <property type="match status" value="1"/>
</dbReference>
<dbReference type="GO" id="GO:0006281">
    <property type="term" value="P:DNA repair"/>
    <property type="evidence" value="ECO:0007669"/>
    <property type="project" value="InterPro"/>
</dbReference>
<dbReference type="HOGENOM" id="CLU_012348_5_1_11"/>
<evidence type="ECO:0000313" key="4">
    <source>
        <dbReference type="EMBL" id="AJC12479.1"/>
    </source>
</evidence>
<evidence type="ECO:0000256" key="1">
    <source>
        <dbReference type="ARBA" id="ARBA00010945"/>
    </source>
</evidence>
<dbReference type="Gene3D" id="1.10.150.20">
    <property type="entry name" value="5' to 3' exonuclease, C-terminal subdomain"/>
    <property type="match status" value="1"/>
</dbReference>
<dbReference type="OrthoDB" id="9808813at2"/>
<dbReference type="Gene3D" id="3.40.1170.60">
    <property type="match status" value="1"/>
</dbReference>
<comment type="similarity">
    <text evidence="1">Belongs to the DNA polymerase type-Y family.</text>
</comment>
<dbReference type="GO" id="GO:0003684">
    <property type="term" value="F:damaged DNA binding"/>
    <property type="evidence" value="ECO:0007669"/>
    <property type="project" value="InterPro"/>
</dbReference>
<evidence type="ECO:0000259" key="3">
    <source>
        <dbReference type="PROSITE" id="PS50173"/>
    </source>
</evidence>
<dbReference type="GO" id="GO:0003887">
    <property type="term" value="F:DNA-directed DNA polymerase activity"/>
    <property type="evidence" value="ECO:0007669"/>
    <property type="project" value="TreeGrafter"/>
</dbReference>
<dbReference type="GO" id="GO:0005829">
    <property type="term" value="C:cytosol"/>
    <property type="evidence" value="ECO:0007669"/>
    <property type="project" value="TreeGrafter"/>
</dbReference>
<sequence>MGGLGRVRTYLCIDLKSFYASVECVDRGLDPLSTDLVVADPDRGRSTICLAITPRMKERGVKNRCRLFEIPDGIDYLVATPRMRRYMEVSSLIYRTYLRYVSPNDLYAYSIDECFIDATPYLALYRTDARSFARMLMDAVLAETGVYATAGIGTNLFLAKVALDITAKREKDRIGYLDEPSFKASVWRHRPLTDIWNIGPGTAERLARHGVVDLEGVTRLDRSLLEREFGVNAQLLIDHAHGREDCTIDQIRSYRPRSTSIANGQVLMREYSFDEALVVLKEMVYESALELVERRMVAGHVSLMVGYTVPGRVYRTQRRRFTPETAASASRKLSRKTSSRRYLEQQIVALYEEKVNPARPVKRMSIALGRLEAESCETLDLFTDVRELERERALCRTSIEVRNRYGKNSLIRGIDALECATARQRNVQIGGHRA</sequence>
<dbReference type="EMBL" id="CP009302">
    <property type="protein sequence ID" value="AJC12479.1"/>
    <property type="molecule type" value="Genomic_DNA"/>
</dbReference>
<dbReference type="GO" id="GO:0042276">
    <property type="term" value="P:error-prone translesion synthesis"/>
    <property type="evidence" value="ECO:0007669"/>
    <property type="project" value="TreeGrafter"/>
</dbReference>
<gene>
    <name evidence="4" type="ORF">JI75_07170</name>
</gene>
<dbReference type="Pfam" id="PF11799">
    <property type="entry name" value="IMS_C"/>
    <property type="match status" value="1"/>
</dbReference>
<dbReference type="InterPro" id="IPR043128">
    <property type="entry name" value="Rev_trsase/Diguanyl_cyclase"/>
</dbReference>
<organism evidence="4 5">
    <name type="scientific">Berryella intestinalis</name>
    <dbReference type="NCBI Taxonomy" id="1531429"/>
    <lineage>
        <taxon>Bacteria</taxon>
        <taxon>Bacillati</taxon>
        <taxon>Actinomycetota</taxon>
        <taxon>Coriobacteriia</taxon>
        <taxon>Eggerthellales</taxon>
        <taxon>Eggerthellaceae</taxon>
        <taxon>Berryella</taxon>
    </lineage>
</organism>
<feature type="domain" description="UmuC" evidence="3">
    <location>
        <begin position="10"/>
        <end position="199"/>
    </location>
</feature>
<comment type="function">
    <text evidence="2">Poorly processive, error-prone DNA polymerase involved in untargeted mutagenesis. Copies undamaged DNA at stalled replication forks, which arise in vivo from mismatched or misaligned primer ends. These misaligned primers can be extended by PolIV. Exhibits no 3'-5' exonuclease (proofreading) activity. May be involved in translesional synthesis, in conjunction with the beta clamp from PolIII.</text>
</comment>
<dbReference type="PROSITE" id="PS50173">
    <property type="entry name" value="UMUC"/>
    <property type="match status" value="1"/>
</dbReference>
<name>A0A0A8B553_9ACTN</name>
<dbReference type="InterPro" id="IPR001126">
    <property type="entry name" value="UmuC"/>
</dbReference>
<reference evidence="5" key="1">
    <citation type="submission" date="2014-08" db="EMBL/GenBank/DDBJ databases">
        <title>Coriobacteriaceae sp. complete genome.</title>
        <authorList>
            <person name="Looft T."/>
            <person name="Bayles D.O."/>
            <person name="Stanton T.B."/>
        </authorList>
    </citation>
    <scope>NUCLEOTIDE SEQUENCE [LARGE SCALE GENOMIC DNA]</scope>
    <source>
        <strain evidence="5">68-1-3</strain>
    </source>
</reference>
<keyword evidence="5" id="KW-1185">Reference proteome</keyword>
<proteinExistence type="inferred from homology"/>
<dbReference type="InterPro" id="IPR017961">
    <property type="entry name" value="DNA_pol_Y-fam_little_finger"/>
</dbReference>
<dbReference type="Proteomes" id="UP000031121">
    <property type="component" value="Chromosome"/>
</dbReference>
<dbReference type="Gene3D" id="3.30.70.270">
    <property type="match status" value="1"/>
</dbReference>
<evidence type="ECO:0000256" key="2">
    <source>
        <dbReference type="ARBA" id="ARBA00025589"/>
    </source>
</evidence>
<dbReference type="PANTHER" id="PTHR11076:SF35">
    <property type="entry name" value="DNA REPAIR PROTEIN HOMOLOG YOBH"/>
    <property type="match status" value="1"/>
</dbReference>
<dbReference type="InterPro" id="IPR050116">
    <property type="entry name" value="DNA_polymerase-Y"/>
</dbReference>